<feature type="domain" description="Nitroreductase" evidence="3">
    <location>
        <begin position="10"/>
        <end position="65"/>
    </location>
</feature>
<dbReference type="CDD" id="cd02151">
    <property type="entry name" value="nitroreductase"/>
    <property type="match status" value="1"/>
</dbReference>
<comment type="similarity">
    <text evidence="1">Belongs to the nitroreductase family.</text>
</comment>
<dbReference type="Proteomes" id="UP000010146">
    <property type="component" value="Unassembled WGS sequence"/>
</dbReference>
<proteinExistence type="inferred from homology"/>
<reference evidence="4 5" key="1">
    <citation type="submission" date="2008-07" db="EMBL/GenBank/DDBJ databases">
        <authorList>
            <person name="Gonzalez J."/>
            <person name="Sokolova T."/>
            <person name="Ferriera S."/>
            <person name="Johnson J."/>
            <person name="Kravitz S."/>
            <person name="Beeson K."/>
            <person name="Sutton G."/>
            <person name="Rogers Y.-H."/>
            <person name="Friedman R."/>
            <person name="Frazier M."/>
            <person name="Venter J.C."/>
        </authorList>
    </citation>
    <scope>NUCLEOTIDE SEQUENCE [LARGE SCALE GENOMIC DNA]</scope>
    <source>
        <strain evidence="4 5">DSM 12653</strain>
    </source>
</reference>
<reference evidence="5" key="3">
    <citation type="submission" date="2015-02" db="EMBL/GenBank/DDBJ databases">
        <title>Genome analysis of three genomes within the thermophilic hydrogenogenic bacterial species Caldanaerobacter subterraneus.</title>
        <authorList>
            <person name="Sant'Anna F.H."/>
            <person name="Lebedinsky A."/>
            <person name="Sokolova T."/>
            <person name="Robb F.T."/>
            <person name="Gonzalez J.M."/>
        </authorList>
    </citation>
    <scope>NUCLEOTIDE SEQUENCE [LARGE SCALE GENOMIC DNA]</scope>
    <source>
        <strain evidence="5">DSM 12653</strain>
    </source>
</reference>
<evidence type="ECO:0000259" key="3">
    <source>
        <dbReference type="Pfam" id="PF00881"/>
    </source>
</evidence>
<dbReference type="GO" id="GO:0016491">
    <property type="term" value="F:oxidoreductase activity"/>
    <property type="evidence" value="ECO:0007669"/>
    <property type="project" value="UniProtKB-KW"/>
</dbReference>
<keyword evidence="2" id="KW-0560">Oxidoreductase</keyword>
<dbReference type="AlphaFoldDB" id="A0A0F5PKZ4"/>
<dbReference type="Pfam" id="PF00881">
    <property type="entry name" value="Nitroreductase"/>
    <property type="match status" value="1"/>
</dbReference>
<dbReference type="EMBL" id="ABXP02000096">
    <property type="protein sequence ID" value="KKC29308.1"/>
    <property type="molecule type" value="Genomic_DNA"/>
</dbReference>
<organism evidence="4 5">
    <name type="scientific">Caldanaerobacter subterraneus subsp. pacificus DSM 12653</name>
    <dbReference type="NCBI Taxonomy" id="391606"/>
    <lineage>
        <taxon>Bacteria</taxon>
        <taxon>Bacillati</taxon>
        <taxon>Bacillota</taxon>
        <taxon>Clostridia</taxon>
        <taxon>Thermoanaerobacterales</taxon>
        <taxon>Thermoanaerobacteraceae</taxon>
        <taxon>Caldanaerobacter</taxon>
    </lineage>
</organism>
<dbReference type="Gene3D" id="3.40.109.10">
    <property type="entry name" value="NADH Oxidase"/>
    <property type="match status" value="1"/>
</dbReference>
<dbReference type="InterPro" id="IPR000415">
    <property type="entry name" value="Nitroreductase-like"/>
</dbReference>
<name>A0A0F5PKZ4_9THEO</name>
<sequence length="168" mass="19204">MKMLEALEVLKKRRSVRKYIDKPIPKEILEDIIDCARLAPSGNNAQPWHFIVITDKEKLKFIAEKATYGDFIKNAAACVIVYCEKDNKHHLEDGSAATQNILLAATAYGIGSCWVAGYNRSYEKEINEYLNVPDNLRMISIISLGYPAENPQPKYKKDLSEVLHWEKF</sequence>
<gene>
    <name evidence="4" type="ORF">CDSM653_01671</name>
</gene>
<accession>A0A0F5PKZ4</accession>
<dbReference type="PANTHER" id="PTHR43673:SF10">
    <property type="entry name" value="NADH DEHYDROGENASE_NAD(P)H NITROREDUCTASE XCC3605-RELATED"/>
    <property type="match status" value="1"/>
</dbReference>
<evidence type="ECO:0000313" key="5">
    <source>
        <dbReference type="Proteomes" id="UP000010146"/>
    </source>
</evidence>
<comment type="caution">
    <text evidence="4">The sequence shown here is derived from an EMBL/GenBank/DDBJ whole genome shotgun (WGS) entry which is preliminary data.</text>
</comment>
<evidence type="ECO:0000256" key="1">
    <source>
        <dbReference type="ARBA" id="ARBA00007118"/>
    </source>
</evidence>
<evidence type="ECO:0000256" key="2">
    <source>
        <dbReference type="ARBA" id="ARBA00023002"/>
    </source>
</evidence>
<evidence type="ECO:0000313" key="4">
    <source>
        <dbReference type="EMBL" id="KKC29308.1"/>
    </source>
</evidence>
<dbReference type="InterPro" id="IPR029479">
    <property type="entry name" value="Nitroreductase"/>
</dbReference>
<dbReference type="PANTHER" id="PTHR43673">
    <property type="entry name" value="NAD(P)H NITROREDUCTASE YDGI-RELATED"/>
    <property type="match status" value="1"/>
</dbReference>
<protein>
    <submittedName>
        <fullName evidence="4">Nitroreductase</fullName>
    </submittedName>
</protein>
<dbReference type="SUPFAM" id="SSF55469">
    <property type="entry name" value="FMN-dependent nitroreductase-like"/>
    <property type="match status" value="1"/>
</dbReference>
<reference evidence="4 5" key="2">
    <citation type="journal article" date="2015" name="BMC Genomics">
        <title>Analysis of three genomes within the thermophilic bacterial species Caldanaerobacter subterraneus with a focus on carbon monoxide dehydrogenase evolution and hydrolase diversity.</title>
        <authorList>
            <person name="Sant'Anna F.H."/>
            <person name="Lebedinsky A.V."/>
            <person name="Sokolova T.G."/>
            <person name="Robb F.T."/>
            <person name="Gonzalez J.M."/>
        </authorList>
    </citation>
    <scope>NUCLEOTIDE SEQUENCE [LARGE SCALE GENOMIC DNA]</scope>
    <source>
        <strain evidence="4 5">DSM 12653</strain>
    </source>
</reference>